<reference evidence="1 2" key="1">
    <citation type="submission" date="2020-08" db="EMBL/GenBank/DDBJ databases">
        <title>Genomic Encyclopedia of Type Strains, Phase IV (KMG-IV): sequencing the most valuable type-strain genomes for metagenomic binning, comparative biology and taxonomic classification.</title>
        <authorList>
            <person name="Goeker M."/>
        </authorList>
    </citation>
    <scope>NUCLEOTIDE SEQUENCE [LARGE SCALE GENOMIC DNA]</scope>
    <source>
        <strain evidence="1 2">DSM 11590</strain>
    </source>
</reference>
<dbReference type="RefSeq" id="WP_184265261.1">
    <property type="nucleotide sequence ID" value="NZ_JACIIX010000015.1"/>
</dbReference>
<protein>
    <recommendedName>
        <fullName evidence="3">DUF3553 domain-containing protein</fullName>
    </recommendedName>
</protein>
<evidence type="ECO:0008006" key="3">
    <source>
        <dbReference type="Google" id="ProtNLM"/>
    </source>
</evidence>
<evidence type="ECO:0000313" key="2">
    <source>
        <dbReference type="Proteomes" id="UP000544872"/>
    </source>
</evidence>
<gene>
    <name evidence="1" type="ORF">FHS48_003447</name>
</gene>
<evidence type="ECO:0000313" key="1">
    <source>
        <dbReference type="EMBL" id="MBB6212001.1"/>
    </source>
</evidence>
<proteinExistence type="predicted"/>
<comment type="caution">
    <text evidence="1">The sequence shown here is derived from an EMBL/GenBank/DDBJ whole genome shotgun (WGS) entry which is preliminary data.</text>
</comment>
<accession>A0A7W9ZIB2</accession>
<dbReference type="AlphaFoldDB" id="A0A7W9ZIB2"/>
<keyword evidence="2" id="KW-1185">Reference proteome</keyword>
<dbReference type="EMBL" id="JACIIX010000015">
    <property type="protein sequence ID" value="MBB6212001.1"/>
    <property type="molecule type" value="Genomic_DNA"/>
</dbReference>
<sequence length="71" mass="7968">MSFFLLPGTWVRLPSQADWGLGQVQSAIGYRVTVNFENAGKRLVNTREVVLDVVDDDEMDRLYGPAPGRRS</sequence>
<dbReference type="Pfam" id="PF12073">
    <property type="entry name" value="DUF3553"/>
    <property type="match status" value="1"/>
</dbReference>
<organism evidence="1 2">
    <name type="scientific">Novispirillum itersonii</name>
    <name type="common">Aquaspirillum itersonii</name>
    <dbReference type="NCBI Taxonomy" id="189"/>
    <lineage>
        <taxon>Bacteria</taxon>
        <taxon>Pseudomonadati</taxon>
        <taxon>Pseudomonadota</taxon>
        <taxon>Alphaproteobacteria</taxon>
        <taxon>Rhodospirillales</taxon>
        <taxon>Novispirillaceae</taxon>
        <taxon>Novispirillum</taxon>
    </lineage>
</organism>
<dbReference type="InterPro" id="IPR021938">
    <property type="entry name" value="DUF3553"/>
</dbReference>
<name>A0A7W9ZIB2_NOVIT</name>
<dbReference type="Proteomes" id="UP000544872">
    <property type="component" value="Unassembled WGS sequence"/>
</dbReference>